<evidence type="ECO:0000313" key="1">
    <source>
        <dbReference type="EMBL" id="KAK6741554.1"/>
    </source>
</evidence>
<accession>A0ABR1CT98</accession>
<organism evidence="1 2">
    <name type="scientific">Necator americanus</name>
    <name type="common">Human hookworm</name>
    <dbReference type="NCBI Taxonomy" id="51031"/>
    <lineage>
        <taxon>Eukaryota</taxon>
        <taxon>Metazoa</taxon>
        <taxon>Ecdysozoa</taxon>
        <taxon>Nematoda</taxon>
        <taxon>Chromadorea</taxon>
        <taxon>Rhabditida</taxon>
        <taxon>Rhabditina</taxon>
        <taxon>Rhabditomorpha</taxon>
        <taxon>Strongyloidea</taxon>
        <taxon>Ancylostomatidae</taxon>
        <taxon>Bunostominae</taxon>
        <taxon>Necator</taxon>
    </lineage>
</organism>
<name>A0ABR1CT98_NECAM</name>
<protein>
    <recommendedName>
        <fullName evidence="3">PAN domain protein</fullName>
    </recommendedName>
</protein>
<evidence type="ECO:0008006" key="3">
    <source>
        <dbReference type="Google" id="ProtNLM"/>
    </source>
</evidence>
<comment type="caution">
    <text evidence="1">The sequence shown here is derived from an EMBL/GenBank/DDBJ whole genome shotgun (WGS) entry which is preliminary data.</text>
</comment>
<gene>
    <name evidence="1" type="primary">Necator_chrIII.g10192</name>
    <name evidence="1" type="ORF">RB195_009427</name>
</gene>
<dbReference type="EMBL" id="JAVFWL010000003">
    <property type="protein sequence ID" value="KAK6741554.1"/>
    <property type="molecule type" value="Genomic_DNA"/>
</dbReference>
<reference evidence="1 2" key="1">
    <citation type="submission" date="2023-08" db="EMBL/GenBank/DDBJ databases">
        <title>A Necator americanus chromosomal reference genome.</title>
        <authorList>
            <person name="Ilik V."/>
            <person name="Petrzelkova K.J."/>
            <person name="Pardy F."/>
            <person name="Fuh T."/>
            <person name="Niatou-Singa F.S."/>
            <person name="Gouil Q."/>
            <person name="Baker L."/>
            <person name="Ritchie M.E."/>
            <person name="Jex A.R."/>
            <person name="Gazzola D."/>
            <person name="Li H."/>
            <person name="Toshio Fujiwara R."/>
            <person name="Zhan B."/>
            <person name="Aroian R.V."/>
            <person name="Pafco B."/>
            <person name="Schwarz E.M."/>
        </authorList>
    </citation>
    <scope>NUCLEOTIDE SEQUENCE [LARGE SCALE GENOMIC DNA]</scope>
    <source>
        <strain evidence="1 2">Aroian</strain>
        <tissue evidence="1">Whole animal</tissue>
    </source>
</reference>
<keyword evidence="2" id="KW-1185">Reference proteome</keyword>
<proteinExistence type="predicted"/>
<evidence type="ECO:0000313" key="2">
    <source>
        <dbReference type="Proteomes" id="UP001303046"/>
    </source>
</evidence>
<sequence>MVVVNEPTGDNPGISSLTSVTIFTMGRSCRHFRVRQLFLSLAERITKRRETALLHALDAQMNCQPGCIISLAHPGIVYEFTDQECTSPAHQQHASAIPSSSHSPLCRARVIIDAARSSSSSTGGLGWPAGWGLGPGRLARRGLACRYGPPRASSGTATSHVMTS</sequence>
<dbReference type="Proteomes" id="UP001303046">
    <property type="component" value="Unassembled WGS sequence"/>
</dbReference>